<dbReference type="InterPro" id="IPR036457">
    <property type="entry name" value="PPM-type-like_dom_sf"/>
</dbReference>
<reference evidence="2" key="1">
    <citation type="submission" date="2020-10" db="EMBL/GenBank/DDBJ databases">
        <authorList>
            <person name="Gilroy R."/>
        </authorList>
    </citation>
    <scope>NUCLEOTIDE SEQUENCE</scope>
    <source>
        <strain evidence="2">ChiSjej1B19-7085</strain>
    </source>
</reference>
<dbReference type="SUPFAM" id="SSF81606">
    <property type="entry name" value="PP2C-like"/>
    <property type="match status" value="1"/>
</dbReference>
<organism evidence="2 3">
    <name type="scientific">Candidatus Gallacutalibacter pullicola</name>
    <dbReference type="NCBI Taxonomy" id="2840830"/>
    <lineage>
        <taxon>Bacteria</taxon>
        <taxon>Bacillati</taxon>
        <taxon>Bacillota</taxon>
        <taxon>Clostridia</taxon>
        <taxon>Eubacteriales</taxon>
        <taxon>Candidatus Gallacutalibacter</taxon>
    </lineage>
</organism>
<gene>
    <name evidence="2" type="ORF">IAA54_09535</name>
</gene>
<protein>
    <submittedName>
        <fullName evidence="2">Serine/threonine-protein phosphatase</fullName>
    </submittedName>
</protein>
<dbReference type="EMBL" id="DVHF01000114">
    <property type="protein sequence ID" value="HIR57900.1"/>
    <property type="molecule type" value="Genomic_DNA"/>
</dbReference>
<accession>A0A9D1DRS1</accession>
<evidence type="ECO:0000313" key="3">
    <source>
        <dbReference type="Proteomes" id="UP000886785"/>
    </source>
</evidence>
<dbReference type="Gene3D" id="3.60.40.10">
    <property type="entry name" value="PPM-type phosphatase domain"/>
    <property type="match status" value="1"/>
</dbReference>
<dbReference type="InterPro" id="IPR001932">
    <property type="entry name" value="PPM-type_phosphatase-like_dom"/>
</dbReference>
<reference evidence="2" key="2">
    <citation type="journal article" date="2021" name="PeerJ">
        <title>Extensive microbial diversity within the chicken gut microbiome revealed by metagenomics and culture.</title>
        <authorList>
            <person name="Gilroy R."/>
            <person name="Ravi A."/>
            <person name="Getino M."/>
            <person name="Pursley I."/>
            <person name="Horton D.L."/>
            <person name="Alikhan N.F."/>
            <person name="Baker D."/>
            <person name="Gharbi K."/>
            <person name="Hall N."/>
            <person name="Watson M."/>
            <person name="Adriaenssens E.M."/>
            <person name="Foster-Nyarko E."/>
            <person name="Jarju S."/>
            <person name="Secka A."/>
            <person name="Antonio M."/>
            <person name="Oren A."/>
            <person name="Chaudhuri R.R."/>
            <person name="La Ragione R."/>
            <person name="Hildebrand F."/>
            <person name="Pallen M.J."/>
        </authorList>
    </citation>
    <scope>NUCLEOTIDE SEQUENCE</scope>
    <source>
        <strain evidence="2">ChiSjej1B19-7085</strain>
    </source>
</reference>
<evidence type="ECO:0000313" key="2">
    <source>
        <dbReference type="EMBL" id="HIR57900.1"/>
    </source>
</evidence>
<dbReference type="SMART" id="SM00332">
    <property type="entry name" value="PP2Cc"/>
    <property type="match status" value="1"/>
</dbReference>
<dbReference type="Pfam" id="PF13672">
    <property type="entry name" value="PP2C_2"/>
    <property type="match status" value="1"/>
</dbReference>
<name>A0A9D1DRS1_9FIRM</name>
<dbReference type="AlphaFoldDB" id="A0A9D1DRS1"/>
<evidence type="ECO:0000259" key="1">
    <source>
        <dbReference type="PROSITE" id="PS51746"/>
    </source>
</evidence>
<dbReference type="PROSITE" id="PS51746">
    <property type="entry name" value="PPM_2"/>
    <property type="match status" value="1"/>
</dbReference>
<dbReference type="Proteomes" id="UP000886785">
    <property type="component" value="Unassembled WGS sequence"/>
</dbReference>
<feature type="domain" description="PPM-type phosphatase" evidence="1">
    <location>
        <begin position="4"/>
        <end position="252"/>
    </location>
</feature>
<proteinExistence type="predicted"/>
<dbReference type="SMART" id="SM00331">
    <property type="entry name" value="PP2C_SIG"/>
    <property type="match status" value="1"/>
</dbReference>
<comment type="caution">
    <text evidence="2">The sequence shown here is derived from an EMBL/GenBank/DDBJ whole genome shotgun (WGS) entry which is preliminary data.</text>
</comment>
<dbReference type="CDD" id="cd00143">
    <property type="entry name" value="PP2Cc"/>
    <property type="match status" value="1"/>
</dbReference>
<sequence>MIYQAAGCTDQGAVRRSNQDSYILKVAQLGGMQAALAVVCDGLGGLAQGELASAEMVRGFGAWFHSQLPGLMRSGLDGRALSAQWNGIVQEVHSRLRAYGERNGLMLGTTVTAALAAGGTCYLLHAGDCRAYLLYGGQEFRMTEDQTLAAREFHAGRITEQELKSDSRQHILLQCAGVGEVSPVFSSVQLPGECAILLCSDGFYHEIQPGELAWAASPPYRAEQIQAGLQALVQACRRRGEEDNMTAAALLCLQPDCIPTAPMGGGDQGFRVLLDETRIHTD</sequence>